<proteinExistence type="predicted"/>
<feature type="transmembrane region" description="Helical" evidence="4">
    <location>
        <begin position="381"/>
        <end position="402"/>
    </location>
</feature>
<keyword evidence="2 4" id="KW-1133">Transmembrane helix</keyword>
<evidence type="ECO:0000313" key="6">
    <source>
        <dbReference type="EMBL" id="WBA10039.1"/>
    </source>
</evidence>
<dbReference type="PANTHER" id="PTHR23526:SF2">
    <property type="entry name" value="MAJOR FACILITATOR SUPERFAMILY (MFS) PROFILE DOMAIN-CONTAINING PROTEIN"/>
    <property type="match status" value="1"/>
</dbReference>
<evidence type="ECO:0000256" key="4">
    <source>
        <dbReference type="SAM" id="Phobius"/>
    </source>
</evidence>
<dbReference type="AlphaFoldDB" id="A0AA47LSP1"/>
<gene>
    <name evidence="6" type="ORF">N8M53_14600</name>
</gene>
<keyword evidence="6" id="KW-0614">Plasmid</keyword>
<dbReference type="CDD" id="cd06174">
    <property type="entry name" value="MFS"/>
    <property type="match status" value="1"/>
</dbReference>
<dbReference type="Gene3D" id="1.20.1250.20">
    <property type="entry name" value="MFS general substrate transporter like domains"/>
    <property type="match status" value="2"/>
</dbReference>
<feature type="transmembrane region" description="Helical" evidence="4">
    <location>
        <begin position="251"/>
        <end position="272"/>
    </location>
</feature>
<dbReference type="InterPro" id="IPR052528">
    <property type="entry name" value="Sugar_transport-like"/>
</dbReference>
<feature type="domain" description="Major facilitator superfamily (MFS) profile" evidence="5">
    <location>
        <begin position="200"/>
        <end position="434"/>
    </location>
</feature>
<feature type="transmembrane region" description="Helical" evidence="4">
    <location>
        <begin position="315"/>
        <end position="337"/>
    </location>
</feature>
<name>A0AA47LSP1_9GAMM</name>
<dbReference type="InterPro" id="IPR020846">
    <property type="entry name" value="MFS_dom"/>
</dbReference>
<evidence type="ECO:0000256" key="1">
    <source>
        <dbReference type="ARBA" id="ARBA00022692"/>
    </source>
</evidence>
<dbReference type="GO" id="GO:0022857">
    <property type="term" value="F:transmembrane transporter activity"/>
    <property type="evidence" value="ECO:0007669"/>
    <property type="project" value="InterPro"/>
</dbReference>
<reference evidence="6" key="1">
    <citation type="submission" date="2022-09" db="EMBL/GenBank/DDBJ databases">
        <authorList>
            <person name="Li Z.-J."/>
        </authorList>
    </citation>
    <scope>NUCLEOTIDE SEQUENCE</scope>
    <source>
        <strain evidence="6">TGB11</strain>
        <plasmid evidence="6">unnamed</plasmid>
    </source>
</reference>
<dbReference type="Pfam" id="PF07690">
    <property type="entry name" value="MFS_1"/>
    <property type="match status" value="1"/>
</dbReference>
<feature type="transmembrane region" description="Helical" evidence="4">
    <location>
        <begin position="408"/>
        <end position="429"/>
    </location>
</feature>
<dbReference type="InterPro" id="IPR036259">
    <property type="entry name" value="MFS_trans_sf"/>
</dbReference>
<feature type="transmembrane region" description="Helical" evidence="4">
    <location>
        <begin position="197"/>
        <end position="218"/>
    </location>
</feature>
<evidence type="ECO:0000259" key="5">
    <source>
        <dbReference type="PROSITE" id="PS50850"/>
    </source>
</evidence>
<dbReference type="RefSeq" id="WP_269580092.1">
    <property type="nucleotide sequence ID" value="NZ_CP114589.1"/>
</dbReference>
<dbReference type="Proteomes" id="UP001164748">
    <property type="component" value="Plasmid unnamed"/>
</dbReference>
<feature type="transmembrane region" description="Helical" evidence="4">
    <location>
        <begin position="343"/>
        <end position="361"/>
    </location>
</feature>
<evidence type="ECO:0000256" key="3">
    <source>
        <dbReference type="ARBA" id="ARBA00023136"/>
    </source>
</evidence>
<feature type="transmembrane region" description="Helical" evidence="4">
    <location>
        <begin position="131"/>
        <end position="149"/>
    </location>
</feature>
<dbReference type="InterPro" id="IPR011701">
    <property type="entry name" value="MFS"/>
</dbReference>
<feature type="transmembrane region" description="Helical" evidence="4">
    <location>
        <begin position="284"/>
        <end position="308"/>
    </location>
</feature>
<dbReference type="SUPFAM" id="SSF103473">
    <property type="entry name" value="MFS general substrate transporter"/>
    <property type="match status" value="1"/>
</dbReference>
<accession>A0AA47LSP1</accession>
<dbReference type="PROSITE" id="PS50850">
    <property type="entry name" value="MFS"/>
    <property type="match status" value="1"/>
</dbReference>
<feature type="transmembrane region" description="Helical" evidence="4">
    <location>
        <begin position="169"/>
        <end position="191"/>
    </location>
</feature>
<keyword evidence="1 4" id="KW-0812">Transmembrane</keyword>
<organism evidence="6 7">
    <name type="scientific">Salinivibrio kushneri</name>
    <dbReference type="NCBI Taxonomy" id="1908198"/>
    <lineage>
        <taxon>Bacteria</taxon>
        <taxon>Pseudomonadati</taxon>
        <taxon>Pseudomonadota</taxon>
        <taxon>Gammaproteobacteria</taxon>
        <taxon>Vibrionales</taxon>
        <taxon>Vibrionaceae</taxon>
        <taxon>Salinivibrio</taxon>
    </lineage>
</organism>
<evidence type="ECO:0000256" key="2">
    <source>
        <dbReference type="ARBA" id="ARBA00022989"/>
    </source>
</evidence>
<keyword evidence="3 4" id="KW-0472">Membrane</keyword>
<sequence>MHKLADDLHQKLFNEEDARACKDIDGSACREVPGNFFRIIVSQGLTKIGDAVSNPKIVLPALLTAVGAPLALIGLLVPIREAGSLVPQLGIAGYVRQFAVRKWAWVAGSVIQGACILAMAISALLLTGQVAGWSIVGLLVVFSLARGLCSVASKDVLGKTIPKPQRGRLNGWSSSLAGAVTIAAGVGLFSVSDQQHVWVYCALLAFGAVLWWIAAAVYSQVDEYEGATEGGANALTHALSKLRLLVDDRRLRHFVITRSLLLCSALSAPYYVLLASQHSQALAITTASFVAISGIASLLSAPFWGLFADRSSRQVMIMAAVVTALLGLVVVSISHWYPALFSSPWVLPAVYFVLTIAHEGVRLGRKTYIVNMAEGNQRTDYVSVSNTLIGFVLLFMGGVTAWLSQWGLMVVIAVLSALGLLGALMARALPEVER</sequence>
<feature type="transmembrane region" description="Helical" evidence="4">
    <location>
        <begin position="103"/>
        <end position="125"/>
    </location>
</feature>
<feature type="transmembrane region" description="Helical" evidence="4">
    <location>
        <begin position="57"/>
        <end position="79"/>
    </location>
</feature>
<evidence type="ECO:0000313" key="7">
    <source>
        <dbReference type="Proteomes" id="UP001164748"/>
    </source>
</evidence>
<dbReference type="PANTHER" id="PTHR23526">
    <property type="entry name" value="INTEGRAL MEMBRANE TRANSPORT PROTEIN-RELATED"/>
    <property type="match status" value="1"/>
</dbReference>
<protein>
    <submittedName>
        <fullName evidence="6">MFS transporter</fullName>
    </submittedName>
</protein>
<dbReference type="EMBL" id="CP114589">
    <property type="protein sequence ID" value="WBA10039.1"/>
    <property type="molecule type" value="Genomic_DNA"/>
</dbReference>
<geneLocation type="plasmid" evidence="6 7">
    <name>unnamed</name>
</geneLocation>